<keyword evidence="4" id="KW-0813">Transport</keyword>
<name>A0A1U7WI14_NICSY</name>
<dbReference type="GO" id="GO:0030003">
    <property type="term" value="P:intracellular monoatomic cation homeostasis"/>
    <property type="evidence" value="ECO:0007669"/>
    <property type="project" value="TreeGrafter"/>
</dbReference>
<evidence type="ECO:0000256" key="13">
    <source>
        <dbReference type="SAM" id="Phobius"/>
    </source>
</evidence>
<organism evidence="16 17">
    <name type="scientific">Nicotiana sylvestris</name>
    <name type="common">Wood tobacco</name>
    <name type="synonym">South American tobacco</name>
    <dbReference type="NCBI Taxonomy" id="4096"/>
    <lineage>
        <taxon>Eukaryota</taxon>
        <taxon>Viridiplantae</taxon>
        <taxon>Streptophyta</taxon>
        <taxon>Embryophyta</taxon>
        <taxon>Tracheophyta</taxon>
        <taxon>Spermatophyta</taxon>
        <taxon>Magnoliopsida</taxon>
        <taxon>eudicotyledons</taxon>
        <taxon>Gunneridae</taxon>
        <taxon>Pentapetalae</taxon>
        <taxon>asterids</taxon>
        <taxon>lamiids</taxon>
        <taxon>Solanales</taxon>
        <taxon>Solanaceae</taxon>
        <taxon>Nicotianoideae</taxon>
        <taxon>Nicotianeae</taxon>
        <taxon>Nicotiana</taxon>
    </lineage>
</organism>
<evidence type="ECO:0000259" key="14">
    <source>
        <dbReference type="PROSITE" id="PS50222"/>
    </source>
</evidence>
<comment type="similarity">
    <text evidence="2">Belongs to the LETM1 family.</text>
</comment>
<gene>
    <name evidence="17" type="primary">LOC104226567</name>
</gene>
<evidence type="ECO:0000256" key="8">
    <source>
        <dbReference type="ARBA" id="ARBA00023128"/>
    </source>
</evidence>
<protein>
    <recommendedName>
        <fullName evidence="3">Mitochondrial proton/calcium exchanger protein</fullName>
    </recommendedName>
    <alternativeName>
        <fullName evidence="10">Leucine zipper-EF-hand-containing transmembrane protein 1</fullName>
    </alternativeName>
</protein>
<evidence type="ECO:0000259" key="15">
    <source>
        <dbReference type="PROSITE" id="PS51758"/>
    </source>
</evidence>
<feature type="domain" description="EF-hand" evidence="14">
    <location>
        <begin position="673"/>
        <end position="708"/>
    </location>
</feature>
<reference evidence="17" key="2">
    <citation type="submission" date="2025-08" db="UniProtKB">
        <authorList>
            <consortium name="RefSeq"/>
        </authorList>
    </citation>
    <scope>IDENTIFICATION</scope>
    <source>
        <tissue evidence="17">Leaf</tissue>
    </source>
</reference>
<dbReference type="STRING" id="4096.A0A1U7WI14"/>
<dbReference type="RefSeq" id="XP_009776896.1">
    <property type="nucleotide sequence ID" value="XM_009778594.1"/>
</dbReference>
<dbReference type="PROSITE" id="PS51758">
    <property type="entry name" value="LETM1_RBD"/>
    <property type="match status" value="1"/>
</dbReference>
<evidence type="ECO:0000256" key="9">
    <source>
        <dbReference type="ARBA" id="ARBA00023136"/>
    </source>
</evidence>
<dbReference type="InterPro" id="IPR033122">
    <property type="entry name" value="LETM1-like_RBD"/>
</dbReference>
<keyword evidence="12" id="KW-0175">Coiled coil</keyword>
<evidence type="ECO:0000256" key="2">
    <source>
        <dbReference type="ARBA" id="ARBA00009584"/>
    </source>
</evidence>
<accession>A0A1U7WI14</accession>
<evidence type="ECO:0000256" key="12">
    <source>
        <dbReference type="SAM" id="Coils"/>
    </source>
</evidence>
<evidence type="ECO:0000256" key="11">
    <source>
        <dbReference type="PROSITE-ProRule" id="PRU01094"/>
    </source>
</evidence>
<evidence type="ECO:0000256" key="3">
    <source>
        <dbReference type="ARBA" id="ARBA00020557"/>
    </source>
</evidence>
<dbReference type="AlphaFoldDB" id="A0A1U7WI14"/>
<evidence type="ECO:0000256" key="10">
    <source>
        <dbReference type="ARBA" id="ARBA00031360"/>
    </source>
</evidence>
<keyword evidence="7 13" id="KW-1133">Transmembrane helix</keyword>
<dbReference type="Gene3D" id="1.10.238.10">
    <property type="entry name" value="EF-hand"/>
    <property type="match status" value="1"/>
</dbReference>
<dbReference type="Proteomes" id="UP000189701">
    <property type="component" value="Unplaced"/>
</dbReference>
<dbReference type="SUPFAM" id="SSF47473">
    <property type="entry name" value="EF-hand"/>
    <property type="match status" value="1"/>
</dbReference>
<dbReference type="GeneID" id="104226567"/>
<dbReference type="KEGG" id="nsy:104226567"/>
<dbReference type="eggNOG" id="KOG1043">
    <property type="taxonomic scope" value="Eukaryota"/>
</dbReference>
<sequence length="748" mass="84192">MASRAILRRRRLLSNYLNVSARSIKTLQAGNGQSAHYLDSRGFSSTVNSICQGSDQRKDSDDVSAINDGISRFSGLGFLQPKCFNATVFGYVNRRVDIISSAGVRLSPYSVRCASTATAKQPNLESDDEEELIAKKKSEASPEECDQAVVGLSTAKAKAKAKRLQESQKVAKSIIQRVWATLLGIGPALRVVASMSRVDWAKKLAHWRHEFISTLQHYCLGSKLLWADTRISSRLLIKLASGKSLSRRERQQLTRTTADIFRLVPFAVFVIVPFMEFLLPVFLKLFPNMLPSTFQDKMKEQEALKRRLIARIEYAKFLQDTVKEMAKEVQNSRSGELKKTAEDLDEFLIKVRRGAGVTNEEILGFAKLFNDELTLDNISRPRLVSMCKYMGISPYGTDAYLRFMLRKRLQRIKNDDKLIQAEGVESLSEAELREDCRERGMLGLLSVEEMRQQLRDWLDLSLNHSVPSSLLILSRAFTVSGRLKPEEAVGATLSSLPDEVVDTVGITSLPSEDSLSERRRKLEFLEMQEELIKEEQEKEEEKTRRKESVCSEEDVALKEMTIPTATEAQEQARARAIDKQEQLCKISRALAVLASASSVSQEREEFLRLVSKEIQLYNSMVDKEGTGGELDAIKAYRAAHDENDHAAEHDEVSSALIDKVDSMLQNLEKEIDDVDAKIGDHWRILDRDYDGKVTPEELAAAANYLKDTLGKEGVQELISNLSKDTDGKIFVEDIVKLGSRVEEARSHE</sequence>
<evidence type="ECO:0000256" key="1">
    <source>
        <dbReference type="ARBA" id="ARBA00004434"/>
    </source>
</evidence>
<evidence type="ECO:0000313" key="17">
    <source>
        <dbReference type="RefSeq" id="XP_009776896.1"/>
    </source>
</evidence>
<feature type="coiled-coil region" evidence="12">
    <location>
        <begin position="515"/>
        <end position="545"/>
    </location>
</feature>
<keyword evidence="5 13" id="KW-0812">Transmembrane</keyword>
<dbReference type="InterPro" id="IPR011992">
    <property type="entry name" value="EF-hand-dom_pair"/>
</dbReference>
<evidence type="ECO:0000256" key="5">
    <source>
        <dbReference type="ARBA" id="ARBA00022692"/>
    </source>
</evidence>
<dbReference type="PROSITE" id="PS50222">
    <property type="entry name" value="EF_HAND_2"/>
    <property type="match status" value="1"/>
</dbReference>
<keyword evidence="4" id="KW-0050">Antiport</keyword>
<dbReference type="InterPro" id="IPR002048">
    <property type="entry name" value="EF_hand_dom"/>
</dbReference>
<dbReference type="PANTHER" id="PTHR14009:SF31">
    <property type="entry name" value="MITOCHONDRIAL PROTON_CALCIUM EXCHANGER PROTEIN"/>
    <property type="match status" value="1"/>
</dbReference>
<evidence type="ECO:0000256" key="7">
    <source>
        <dbReference type="ARBA" id="ARBA00022989"/>
    </source>
</evidence>
<reference evidence="16" key="1">
    <citation type="journal article" date="2013" name="Genome Biol.">
        <title>Reference genomes and transcriptomes of Nicotiana sylvestris and Nicotiana tomentosiformis.</title>
        <authorList>
            <person name="Sierro N."/>
            <person name="Battey J.N."/>
            <person name="Ouadi S."/>
            <person name="Bovet L."/>
            <person name="Goepfert S."/>
            <person name="Bakaher N."/>
            <person name="Peitsch M.C."/>
            <person name="Ivanov N.V."/>
        </authorList>
    </citation>
    <scope>NUCLEOTIDE SEQUENCE [LARGE SCALE GENOMIC DNA]</scope>
</reference>
<dbReference type="PANTHER" id="PTHR14009">
    <property type="entry name" value="LEUCINE ZIPPER-EF-HAND CONTAINING TRANSMEMBRANE PROTEIN"/>
    <property type="match status" value="1"/>
</dbReference>
<feature type="transmembrane region" description="Helical" evidence="13">
    <location>
        <begin position="260"/>
        <end position="283"/>
    </location>
</feature>
<evidence type="ECO:0000313" key="16">
    <source>
        <dbReference type="Proteomes" id="UP000189701"/>
    </source>
</evidence>
<dbReference type="GO" id="GO:0043022">
    <property type="term" value="F:ribosome binding"/>
    <property type="evidence" value="ECO:0007669"/>
    <property type="project" value="InterPro"/>
</dbReference>
<comment type="subcellular location">
    <subcellularLocation>
        <location evidence="1">Mitochondrion inner membrane</location>
        <topology evidence="1">Single-pass membrane protein</topology>
    </subcellularLocation>
</comment>
<dbReference type="Pfam" id="PF07766">
    <property type="entry name" value="LETM1_RBD"/>
    <property type="match status" value="1"/>
</dbReference>
<evidence type="ECO:0000256" key="4">
    <source>
        <dbReference type="ARBA" id="ARBA00022449"/>
    </source>
</evidence>
<dbReference type="CDD" id="cd00051">
    <property type="entry name" value="EFh"/>
    <property type="match status" value="1"/>
</dbReference>
<dbReference type="GO" id="GO:0005743">
    <property type="term" value="C:mitochondrial inner membrane"/>
    <property type="evidence" value="ECO:0007669"/>
    <property type="project" value="UniProtKB-SubCell"/>
</dbReference>
<keyword evidence="8 11" id="KW-0496">Mitochondrion</keyword>
<evidence type="ECO:0000256" key="6">
    <source>
        <dbReference type="ARBA" id="ARBA00022792"/>
    </source>
</evidence>
<proteinExistence type="inferred from homology"/>
<dbReference type="OrthoDB" id="275278at2759"/>
<feature type="domain" description="Letm1 RBD" evidence="15">
    <location>
        <begin position="306"/>
        <end position="513"/>
    </location>
</feature>
<keyword evidence="16" id="KW-1185">Reference proteome</keyword>
<keyword evidence="9 13" id="KW-0472">Membrane</keyword>
<dbReference type="GO" id="GO:0015297">
    <property type="term" value="F:antiporter activity"/>
    <property type="evidence" value="ECO:0007669"/>
    <property type="project" value="UniProtKB-KW"/>
</dbReference>
<dbReference type="InterPro" id="IPR044202">
    <property type="entry name" value="LETM1/MDM38-like"/>
</dbReference>
<keyword evidence="6" id="KW-0999">Mitochondrion inner membrane</keyword>
<dbReference type="GO" id="GO:0005509">
    <property type="term" value="F:calcium ion binding"/>
    <property type="evidence" value="ECO:0007669"/>
    <property type="project" value="InterPro"/>
</dbReference>